<sequence>MGISSIVSQYSEFYETTESYSVERATNTLPVLPSLSKAITSSSSSSETVSTSFIFSSTEKSASNTKELLLGAGHTLGSPTSINDYVTTARVSYLQTGLGSPSFNQGSSISVPSTVTSMSVGESSFYLVGVGETSLSIQVSGSSLTTIGESTLSSIVKPLTTTLISKATENAAKPEIPAANSISVFGSVSTASIQPSASKKQNLHETVESSNVAIEILYSNSSQNGINMSETVSTTKLSTGFHSQSPSLVEGNSSNEVSYSLAPHSSTDYEEVRVSEAGYVSTQGEATEGETASTTDRTCTKTSVDEVMSPSPDKFQPMIKSSQPSESSSAKLQPPEDELVSDDIKNPLSSPLPLVGTEIITAFLFSSSSITPYSTRSPTLVGFEYINESNHLVPSFIALLLLFV</sequence>
<dbReference type="EMBL" id="HE681723">
    <property type="protein sequence ID" value="CCG23842.1"/>
    <property type="molecule type" value="Genomic_DNA"/>
</dbReference>
<organism evidence="2 3">
    <name type="scientific">Candida orthopsilosis (strain 90-125)</name>
    <name type="common">Yeast</name>
    <dbReference type="NCBI Taxonomy" id="1136231"/>
    <lineage>
        <taxon>Eukaryota</taxon>
        <taxon>Fungi</taxon>
        <taxon>Dikarya</taxon>
        <taxon>Ascomycota</taxon>
        <taxon>Saccharomycotina</taxon>
        <taxon>Pichiomycetes</taxon>
        <taxon>Debaryomycetaceae</taxon>
        <taxon>Candida/Lodderomyces clade</taxon>
        <taxon>Candida</taxon>
    </lineage>
</organism>
<accession>H8X7Q6</accession>
<evidence type="ECO:0000313" key="3">
    <source>
        <dbReference type="Proteomes" id="UP000005018"/>
    </source>
</evidence>
<dbReference type="RefSeq" id="XP_003869973.1">
    <property type="nucleotide sequence ID" value="XM_003869924.1"/>
</dbReference>
<reference evidence="2 3" key="1">
    <citation type="journal article" date="2012" name="PLoS ONE">
        <title>Sequence and analysis of the genome of the pathogenic yeast Candida orthopsilosis.</title>
        <authorList>
            <person name="Riccombeni A."/>
            <person name="Vidanes G."/>
            <person name="Proux-Wera E."/>
            <person name="Wolfe K.H."/>
            <person name="Butler G."/>
        </authorList>
    </citation>
    <scope>NUCLEOTIDE SEQUENCE [LARGE SCALE GENOMIC DNA]</scope>
    <source>
        <strain evidence="2 3">Co 90-125</strain>
    </source>
</reference>
<feature type="compositionally biased region" description="Polar residues" evidence="1">
    <location>
        <begin position="238"/>
        <end position="266"/>
    </location>
</feature>
<dbReference type="KEGG" id="cot:CORT_0E02550"/>
<feature type="compositionally biased region" description="Low complexity" evidence="1">
    <location>
        <begin position="281"/>
        <end position="295"/>
    </location>
</feature>
<evidence type="ECO:0000256" key="1">
    <source>
        <dbReference type="SAM" id="MobiDB-lite"/>
    </source>
</evidence>
<evidence type="ECO:0000313" key="2">
    <source>
        <dbReference type="EMBL" id="CCG23842.1"/>
    </source>
</evidence>
<protein>
    <submittedName>
        <fullName evidence="2">Uncharacterized protein</fullName>
    </submittedName>
</protein>
<keyword evidence="3" id="KW-1185">Reference proteome</keyword>
<dbReference type="Proteomes" id="UP000005018">
    <property type="component" value="Chromosome 5"/>
</dbReference>
<gene>
    <name evidence="2" type="ORF">CORT_0E02550</name>
</gene>
<dbReference type="GeneID" id="14540972"/>
<name>H8X7Q6_CANO9</name>
<dbReference type="AlphaFoldDB" id="H8X7Q6"/>
<proteinExistence type="predicted"/>
<feature type="region of interest" description="Disordered" evidence="1">
    <location>
        <begin position="238"/>
        <end position="341"/>
    </location>
</feature>
<dbReference type="HOGENOM" id="CLU_681512_0_0_1"/>